<proteinExistence type="predicted"/>
<dbReference type="EMBL" id="BAAAON010000001">
    <property type="protein sequence ID" value="GAA2174410.1"/>
    <property type="molecule type" value="Genomic_DNA"/>
</dbReference>
<keyword evidence="2" id="KW-0472">Membrane</keyword>
<reference evidence="3 4" key="1">
    <citation type="journal article" date="2019" name="Int. J. Syst. Evol. Microbiol.">
        <title>The Global Catalogue of Microorganisms (GCM) 10K type strain sequencing project: providing services to taxonomists for standard genome sequencing and annotation.</title>
        <authorList>
            <consortium name="The Broad Institute Genomics Platform"/>
            <consortium name="The Broad Institute Genome Sequencing Center for Infectious Disease"/>
            <person name="Wu L."/>
            <person name="Ma J."/>
        </authorList>
    </citation>
    <scope>NUCLEOTIDE SEQUENCE [LARGE SCALE GENOMIC DNA]</scope>
    <source>
        <strain evidence="3 4">JCM 14917</strain>
    </source>
</reference>
<sequence length="215" mass="22568">MNGPRRTPSPQVYKRRRQVVALLALLLVGGLIWAGIALAGLFRSEPGPAPAAAAPTSAAANPTASATPSSSPSPTESSPTPTPTPTEPVCNPASIEVTGSVDAETYAPDQNPVLSLTVSNTGEVPCPVNVGTSQMEFLITSGEDRIFSSRDCQEGAEDLEVIIEPGKSETARFTWERIRSAPECATVDAVPGAGQYAFRTRLGERTSDEVLFTLE</sequence>
<protein>
    <recommendedName>
        <fullName evidence="5">DUF4232 domain-containing protein</fullName>
    </recommendedName>
</protein>
<evidence type="ECO:0000256" key="1">
    <source>
        <dbReference type="SAM" id="MobiDB-lite"/>
    </source>
</evidence>
<keyword evidence="2" id="KW-1133">Transmembrane helix</keyword>
<name>A0ABN3ATU1_9MICC</name>
<feature type="transmembrane region" description="Helical" evidence="2">
    <location>
        <begin position="20"/>
        <end position="42"/>
    </location>
</feature>
<feature type="compositionally biased region" description="Low complexity" evidence="1">
    <location>
        <begin position="47"/>
        <end position="79"/>
    </location>
</feature>
<evidence type="ECO:0008006" key="5">
    <source>
        <dbReference type="Google" id="ProtNLM"/>
    </source>
</evidence>
<evidence type="ECO:0000313" key="4">
    <source>
        <dbReference type="Proteomes" id="UP001500974"/>
    </source>
</evidence>
<organism evidence="3 4">
    <name type="scientific">Arthrobacter parietis</name>
    <dbReference type="NCBI Taxonomy" id="271434"/>
    <lineage>
        <taxon>Bacteria</taxon>
        <taxon>Bacillati</taxon>
        <taxon>Actinomycetota</taxon>
        <taxon>Actinomycetes</taxon>
        <taxon>Micrococcales</taxon>
        <taxon>Micrococcaceae</taxon>
        <taxon>Arthrobacter</taxon>
    </lineage>
</organism>
<dbReference type="Proteomes" id="UP001500974">
    <property type="component" value="Unassembled WGS sequence"/>
</dbReference>
<gene>
    <name evidence="3" type="ORF">GCM10009784_12610</name>
</gene>
<evidence type="ECO:0000313" key="3">
    <source>
        <dbReference type="EMBL" id="GAA2174410.1"/>
    </source>
</evidence>
<evidence type="ECO:0000256" key="2">
    <source>
        <dbReference type="SAM" id="Phobius"/>
    </source>
</evidence>
<comment type="caution">
    <text evidence="3">The sequence shown here is derived from an EMBL/GenBank/DDBJ whole genome shotgun (WGS) entry which is preliminary data.</text>
</comment>
<feature type="region of interest" description="Disordered" evidence="1">
    <location>
        <begin position="47"/>
        <end position="93"/>
    </location>
</feature>
<keyword evidence="2" id="KW-0812">Transmembrane</keyword>
<accession>A0ABN3ATU1</accession>
<keyword evidence="4" id="KW-1185">Reference proteome</keyword>